<dbReference type="KEGG" id="aup:AsAng_0031740"/>
<proteinExistence type="predicted"/>
<dbReference type="RefSeq" id="WP_264793520.1">
    <property type="nucleotide sequence ID" value="NZ_AP026867.1"/>
</dbReference>
<dbReference type="AlphaFoldDB" id="A0A915YGA1"/>
<sequence length="212" mass="24555">MKWHLGLTNRLTKEISRLKVNCLDDLKDGQDLYTAKKKWKIQFWQLILKPTMKHYFKHFFDPRKELLGLAIFWDTKGNLTTSAVMPIYISQKNTRKMYGALEIQTSKPVVGSLVIQFFIWDCSIENHQAAHQIAVLSAQLHAFTPSRTINFSKQADGLAAYLLTKTKAQQLNGYELFRGNYPSSSLVHQKTLTITIDTLFYNTIINIELWKI</sequence>
<name>A0A915YGA1_9BACT</name>
<gene>
    <name evidence="1" type="ORF">AsAng_0031740</name>
</gene>
<dbReference type="EMBL" id="AP026867">
    <property type="protein sequence ID" value="BDS12451.1"/>
    <property type="molecule type" value="Genomic_DNA"/>
</dbReference>
<evidence type="ECO:0000313" key="2">
    <source>
        <dbReference type="Proteomes" id="UP001060919"/>
    </source>
</evidence>
<reference evidence="1" key="1">
    <citation type="submission" date="2022-09" db="EMBL/GenBank/DDBJ databases">
        <title>Aureispira anguillicida sp. nov., isolated from Leptocephalus of Japanese eel Anguilla japonica.</title>
        <authorList>
            <person name="Yuasa K."/>
            <person name="Mekata T."/>
            <person name="Ikunari K."/>
        </authorList>
    </citation>
    <scope>NUCLEOTIDE SEQUENCE</scope>
    <source>
        <strain evidence="1">EL160426</strain>
    </source>
</reference>
<protein>
    <submittedName>
        <fullName evidence="1">Uncharacterized protein</fullName>
    </submittedName>
</protein>
<accession>A0A915YGA1</accession>
<evidence type="ECO:0000313" key="1">
    <source>
        <dbReference type="EMBL" id="BDS12451.1"/>
    </source>
</evidence>
<organism evidence="1 2">
    <name type="scientific">Aureispira anguillae</name>
    <dbReference type="NCBI Taxonomy" id="2864201"/>
    <lineage>
        <taxon>Bacteria</taxon>
        <taxon>Pseudomonadati</taxon>
        <taxon>Bacteroidota</taxon>
        <taxon>Saprospiria</taxon>
        <taxon>Saprospirales</taxon>
        <taxon>Saprospiraceae</taxon>
        <taxon>Aureispira</taxon>
    </lineage>
</organism>
<keyword evidence="2" id="KW-1185">Reference proteome</keyword>
<dbReference type="Proteomes" id="UP001060919">
    <property type="component" value="Chromosome"/>
</dbReference>